<keyword evidence="3" id="KW-1185">Reference proteome</keyword>
<feature type="region of interest" description="Disordered" evidence="1">
    <location>
        <begin position="59"/>
        <end position="96"/>
    </location>
</feature>
<evidence type="ECO:0000313" key="3">
    <source>
        <dbReference type="Proteomes" id="UP001263371"/>
    </source>
</evidence>
<comment type="caution">
    <text evidence="2">The sequence shown here is derived from an EMBL/GenBank/DDBJ whole genome shotgun (WGS) entry which is preliminary data.</text>
</comment>
<sequence>MNDELTPEERAALRARIVGAAREITPVGAHRGAWIAGSIAAVLVVGIAGGVAVTSTLGAPQVATSPSPTPTASIVEPAPTPTPSASSVSPPERPEPAVVLGGRCEALLDADEAGGFIPEAVASPFANSSQSTPPRQNDMLGLLGGLSCAWSTDQDGFSVTVVPSAALPDGTVDAWRADERCGPGELCLAEKTIGDLWVGVNWWDPAYNRDPSPEVTAAVERVRAAAQDVLSTVEPRLAGAVGVPRDEVAGAPLPACAELDALVSDWAGADVETGYPSDNVASGPVWDIAVAAGVARFCGWSSYPTDGSGRALALGFYTQPLLGEPAAADLEERSMRPIDIPGTSAAWIEDGAPNGVSTTIIAVVGETRLTVYGNGRDTGEWVDLVSRLAADLDLAA</sequence>
<gene>
    <name evidence="2" type="ORF">RWH45_01435</name>
</gene>
<accession>A0ABU3T3D8</accession>
<evidence type="ECO:0008006" key="4">
    <source>
        <dbReference type="Google" id="ProtNLM"/>
    </source>
</evidence>
<evidence type="ECO:0000256" key="1">
    <source>
        <dbReference type="SAM" id="MobiDB-lite"/>
    </source>
</evidence>
<evidence type="ECO:0000313" key="2">
    <source>
        <dbReference type="EMBL" id="MDU0365855.1"/>
    </source>
</evidence>
<organism evidence="2 3">
    <name type="scientific">Microbacterium galbum</name>
    <dbReference type="NCBI Taxonomy" id="3075994"/>
    <lineage>
        <taxon>Bacteria</taxon>
        <taxon>Bacillati</taxon>
        <taxon>Actinomycetota</taxon>
        <taxon>Actinomycetes</taxon>
        <taxon>Micrococcales</taxon>
        <taxon>Microbacteriaceae</taxon>
        <taxon>Microbacterium</taxon>
    </lineage>
</organism>
<dbReference type="EMBL" id="JAWDIS010000001">
    <property type="protein sequence ID" value="MDU0365855.1"/>
    <property type="molecule type" value="Genomic_DNA"/>
</dbReference>
<dbReference type="Proteomes" id="UP001263371">
    <property type="component" value="Unassembled WGS sequence"/>
</dbReference>
<reference evidence="2 3" key="1">
    <citation type="submission" date="2023-09" db="EMBL/GenBank/DDBJ databases">
        <title>Microbacterium fusihabitans sp. nov., Microbacterium phycihabitans sp. nov., and Microbacterium cervinum sp. nov., isolated from dried seaweeds of beach.</title>
        <authorList>
            <person name="Lee S.D."/>
        </authorList>
    </citation>
    <scope>NUCLEOTIDE SEQUENCE [LARGE SCALE GENOMIC DNA]</scope>
    <source>
        <strain evidence="2 3">KSW4-17</strain>
    </source>
</reference>
<feature type="compositionally biased region" description="Polar residues" evidence="1">
    <location>
        <begin position="59"/>
        <end position="72"/>
    </location>
</feature>
<dbReference type="RefSeq" id="WP_315993149.1">
    <property type="nucleotide sequence ID" value="NZ_JAWDIS010000001.1"/>
</dbReference>
<name>A0ABU3T3D8_9MICO</name>
<protein>
    <recommendedName>
        <fullName evidence="4">DUF3558 domain-containing protein</fullName>
    </recommendedName>
</protein>
<proteinExistence type="predicted"/>